<protein>
    <recommendedName>
        <fullName evidence="3">phosphoribosylformylglycinamidine cyclo-ligase</fullName>
        <ecNumber evidence="3">6.3.3.1</ecNumber>
    </recommendedName>
    <alternativeName>
        <fullName evidence="8">AIR synthase</fullName>
    </alternativeName>
    <alternativeName>
        <fullName evidence="7">Phosphoribosyl-aminoimidazole synthetase</fullName>
    </alternativeName>
</protein>
<dbReference type="AlphaFoldDB" id="A0A3B0UW43"/>
<proteinExistence type="inferred from homology"/>
<evidence type="ECO:0000256" key="8">
    <source>
        <dbReference type="ARBA" id="ARBA00032931"/>
    </source>
</evidence>
<dbReference type="InterPro" id="IPR016188">
    <property type="entry name" value="PurM-like_N"/>
</dbReference>
<dbReference type="GO" id="GO:0004641">
    <property type="term" value="F:phosphoribosylformylglycinamidine cyclo-ligase activity"/>
    <property type="evidence" value="ECO:0007669"/>
    <property type="project" value="UniProtKB-EC"/>
</dbReference>
<dbReference type="FunFam" id="3.30.1330.10:FF:000001">
    <property type="entry name" value="Phosphoribosylformylglycinamidine cyclo-ligase"/>
    <property type="match status" value="1"/>
</dbReference>
<dbReference type="Gene3D" id="3.90.650.10">
    <property type="entry name" value="PurM-like C-terminal domain"/>
    <property type="match status" value="1"/>
</dbReference>
<dbReference type="GO" id="GO:0006189">
    <property type="term" value="P:'de novo' IMP biosynthetic process"/>
    <property type="evidence" value="ECO:0007669"/>
    <property type="project" value="UniProtKB-UniPathway"/>
</dbReference>
<gene>
    <name evidence="12" type="ORF">MNBD_DELTA02-280</name>
</gene>
<dbReference type="EC" id="6.3.3.1" evidence="3"/>
<evidence type="ECO:0000256" key="6">
    <source>
        <dbReference type="ARBA" id="ARBA00022840"/>
    </source>
</evidence>
<sequence>MTYKDAGVDISEGERLVGMIKPLAGSTRTSGVIGGIGGFGGAFSGSFKGLKNPVLISGTDGVGTKLKLAFMADKHNTIGIDLVAMCVNDIVTTGARPLFFLDYFSTGSLKAKKAAAVVRGIARGCRDAGCALIGGETAEMPGLYGKGEYDLAGFSVGVVDKAKIIDGRKVRPGDAVIGLASSGLHSNGYSLARKVIFEELKLKLSDRPKGLGKTIGSELLTPTRIYVKSVLETIAHVNLKAISHITGGGLIENIPRVLPKDTKAVIDKGSWPVPPVFELIRKGGKIDENEMLRAFNCGIGLVVIVGKRDARKALDRLQELGERAYRIGVVEERKRGRHAVRFTGGQG</sequence>
<evidence type="ECO:0000256" key="2">
    <source>
        <dbReference type="ARBA" id="ARBA00010280"/>
    </source>
</evidence>
<dbReference type="InterPro" id="IPR036676">
    <property type="entry name" value="PurM-like_C_sf"/>
</dbReference>
<evidence type="ECO:0000313" key="12">
    <source>
        <dbReference type="EMBL" id="VAW35328.1"/>
    </source>
</evidence>
<evidence type="ECO:0000256" key="5">
    <source>
        <dbReference type="ARBA" id="ARBA00022741"/>
    </source>
</evidence>
<dbReference type="SUPFAM" id="SSF55326">
    <property type="entry name" value="PurM N-terminal domain-like"/>
    <property type="match status" value="1"/>
</dbReference>
<dbReference type="NCBIfam" id="TIGR00878">
    <property type="entry name" value="purM"/>
    <property type="match status" value="1"/>
</dbReference>
<accession>A0A3B0UW43</accession>
<dbReference type="Pfam" id="PF00586">
    <property type="entry name" value="AIRS"/>
    <property type="match status" value="1"/>
</dbReference>
<keyword evidence="5" id="KW-0547">Nucleotide-binding</keyword>
<dbReference type="HAMAP" id="MF_00741">
    <property type="entry name" value="AIRS"/>
    <property type="match status" value="1"/>
</dbReference>
<comment type="similarity">
    <text evidence="2">Belongs to the AIR synthase family.</text>
</comment>
<dbReference type="InterPro" id="IPR004733">
    <property type="entry name" value="PurM_cligase"/>
</dbReference>
<evidence type="ECO:0000256" key="1">
    <source>
        <dbReference type="ARBA" id="ARBA00004686"/>
    </source>
</evidence>
<dbReference type="Gene3D" id="3.30.1330.10">
    <property type="entry name" value="PurM-like, N-terminal domain"/>
    <property type="match status" value="1"/>
</dbReference>
<dbReference type="GO" id="GO:0004637">
    <property type="term" value="F:phosphoribosylamine-glycine ligase activity"/>
    <property type="evidence" value="ECO:0007669"/>
    <property type="project" value="TreeGrafter"/>
</dbReference>
<reference evidence="12" key="1">
    <citation type="submission" date="2018-06" db="EMBL/GenBank/DDBJ databases">
        <authorList>
            <person name="Zhirakovskaya E."/>
        </authorList>
    </citation>
    <scope>NUCLEOTIDE SEQUENCE</scope>
</reference>
<name>A0A3B0UW43_9ZZZZ</name>
<evidence type="ECO:0000259" key="11">
    <source>
        <dbReference type="Pfam" id="PF02769"/>
    </source>
</evidence>
<evidence type="ECO:0000256" key="9">
    <source>
        <dbReference type="ARBA" id="ARBA00049057"/>
    </source>
</evidence>
<comment type="pathway">
    <text evidence="1">Purine metabolism; IMP biosynthesis via de novo pathway; 5-amino-1-(5-phospho-D-ribosyl)imidazole from N(2)-formyl-N(1)-(5-phospho-D-ribosyl)glycinamide: step 2/2.</text>
</comment>
<dbReference type="InterPro" id="IPR010918">
    <property type="entry name" value="PurM-like_C_dom"/>
</dbReference>
<dbReference type="CDD" id="cd02196">
    <property type="entry name" value="PurM"/>
    <property type="match status" value="1"/>
</dbReference>
<evidence type="ECO:0000256" key="4">
    <source>
        <dbReference type="ARBA" id="ARBA00022598"/>
    </source>
</evidence>
<dbReference type="PANTHER" id="PTHR10520:SF12">
    <property type="entry name" value="TRIFUNCTIONAL PURINE BIOSYNTHETIC PROTEIN ADENOSINE-3"/>
    <property type="match status" value="1"/>
</dbReference>
<dbReference type="EMBL" id="UOEZ01000024">
    <property type="protein sequence ID" value="VAW35328.1"/>
    <property type="molecule type" value="Genomic_DNA"/>
</dbReference>
<organism evidence="12">
    <name type="scientific">hydrothermal vent metagenome</name>
    <dbReference type="NCBI Taxonomy" id="652676"/>
    <lineage>
        <taxon>unclassified sequences</taxon>
        <taxon>metagenomes</taxon>
        <taxon>ecological metagenomes</taxon>
    </lineage>
</organism>
<dbReference type="SUPFAM" id="SSF56042">
    <property type="entry name" value="PurM C-terminal domain-like"/>
    <property type="match status" value="1"/>
</dbReference>
<evidence type="ECO:0000256" key="3">
    <source>
        <dbReference type="ARBA" id="ARBA00013047"/>
    </source>
</evidence>
<keyword evidence="6" id="KW-0067">ATP-binding</keyword>
<evidence type="ECO:0000256" key="7">
    <source>
        <dbReference type="ARBA" id="ARBA00031908"/>
    </source>
</evidence>
<feature type="domain" description="PurM-like N-terminal" evidence="10">
    <location>
        <begin position="55"/>
        <end position="159"/>
    </location>
</feature>
<dbReference type="GO" id="GO:0046084">
    <property type="term" value="P:adenine biosynthetic process"/>
    <property type="evidence" value="ECO:0007669"/>
    <property type="project" value="TreeGrafter"/>
</dbReference>
<dbReference type="InterPro" id="IPR036921">
    <property type="entry name" value="PurM-like_N_sf"/>
</dbReference>
<dbReference type="PANTHER" id="PTHR10520">
    <property type="entry name" value="TRIFUNCTIONAL PURINE BIOSYNTHETIC PROTEIN ADENOSINE-3-RELATED"/>
    <property type="match status" value="1"/>
</dbReference>
<keyword evidence="4 12" id="KW-0436">Ligase</keyword>
<dbReference type="FunFam" id="3.90.650.10:FF:000001">
    <property type="entry name" value="Phosphoribosylformylglycinamidine cyclo-ligase"/>
    <property type="match status" value="1"/>
</dbReference>
<dbReference type="Pfam" id="PF02769">
    <property type="entry name" value="AIRS_C"/>
    <property type="match status" value="1"/>
</dbReference>
<evidence type="ECO:0000259" key="10">
    <source>
        <dbReference type="Pfam" id="PF00586"/>
    </source>
</evidence>
<feature type="domain" description="PurM-like C-terminal" evidence="11">
    <location>
        <begin position="171"/>
        <end position="339"/>
    </location>
</feature>
<dbReference type="GO" id="GO:0005524">
    <property type="term" value="F:ATP binding"/>
    <property type="evidence" value="ECO:0007669"/>
    <property type="project" value="UniProtKB-KW"/>
</dbReference>
<dbReference type="GO" id="GO:0005829">
    <property type="term" value="C:cytosol"/>
    <property type="evidence" value="ECO:0007669"/>
    <property type="project" value="TreeGrafter"/>
</dbReference>
<comment type="catalytic activity">
    <reaction evidence="9">
        <text>2-formamido-N(1)-(5-O-phospho-beta-D-ribosyl)acetamidine + ATP = 5-amino-1-(5-phospho-beta-D-ribosyl)imidazole + ADP + phosphate + H(+)</text>
        <dbReference type="Rhea" id="RHEA:23032"/>
        <dbReference type="ChEBI" id="CHEBI:15378"/>
        <dbReference type="ChEBI" id="CHEBI:30616"/>
        <dbReference type="ChEBI" id="CHEBI:43474"/>
        <dbReference type="ChEBI" id="CHEBI:137981"/>
        <dbReference type="ChEBI" id="CHEBI:147287"/>
        <dbReference type="ChEBI" id="CHEBI:456216"/>
        <dbReference type="EC" id="6.3.3.1"/>
    </reaction>
</comment>
<dbReference type="UniPathway" id="UPA00074">
    <property type="reaction ID" value="UER00129"/>
</dbReference>